<dbReference type="Proteomes" id="UP000076858">
    <property type="component" value="Unassembled WGS sequence"/>
</dbReference>
<protein>
    <submittedName>
        <fullName evidence="1">Uncharacterized protein</fullName>
    </submittedName>
</protein>
<dbReference type="AlphaFoldDB" id="A0A164KGY7"/>
<reference evidence="1 2" key="1">
    <citation type="submission" date="2016-03" db="EMBL/GenBank/DDBJ databases">
        <title>EvidentialGene: Evidence-directed Construction of Genes on Genomes.</title>
        <authorList>
            <person name="Gilbert D.G."/>
            <person name="Choi J.-H."/>
            <person name="Mockaitis K."/>
            <person name="Colbourne J."/>
            <person name="Pfrender M."/>
        </authorList>
    </citation>
    <scope>NUCLEOTIDE SEQUENCE [LARGE SCALE GENOMIC DNA]</scope>
    <source>
        <strain evidence="1 2">Xinb3</strain>
        <tissue evidence="1">Complete organism</tissue>
    </source>
</reference>
<keyword evidence="2" id="KW-1185">Reference proteome</keyword>
<proteinExistence type="predicted"/>
<comment type="caution">
    <text evidence="1">The sequence shown here is derived from an EMBL/GenBank/DDBJ whole genome shotgun (WGS) entry which is preliminary data.</text>
</comment>
<accession>A0A164KGY7</accession>
<evidence type="ECO:0000313" key="2">
    <source>
        <dbReference type="Proteomes" id="UP000076858"/>
    </source>
</evidence>
<name>A0A164KGY7_9CRUS</name>
<evidence type="ECO:0000313" key="1">
    <source>
        <dbReference type="EMBL" id="KZS03255.1"/>
    </source>
</evidence>
<gene>
    <name evidence="1" type="ORF">APZ42_034148</name>
</gene>
<organism evidence="1 2">
    <name type="scientific">Daphnia magna</name>
    <dbReference type="NCBI Taxonomy" id="35525"/>
    <lineage>
        <taxon>Eukaryota</taxon>
        <taxon>Metazoa</taxon>
        <taxon>Ecdysozoa</taxon>
        <taxon>Arthropoda</taxon>
        <taxon>Crustacea</taxon>
        <taxon>Branchiopoda</taxon>
        <taxon>Diplostraca</taxon>
        <taxon>Cladocera</taxon>
        <taxon>Anomopoda</taxon>
        <taxon>Daphniidae</taxon>
        <taxon>Daphnia</taxon>
    </lineage>
</organism>
<dbReference type="EMBL" id="LRGB01003325">
    <property type="protein sequence ID" value="KZS03255.1"/>
    <property type="molecule type" value="Genomic_DNA"/>
</dbReference>
<sequence length="134" mass="15653">MRLFYVRTKGRQLLDMNAVGFRLTLQSLPLASVLPAVLDCRGLGQLFRRHVGSKTKEEHVYIYKRKEIRHCFDSPFDMIKLHTFTFWKKREPQGFFVGEQNGSPYISGHFFFKTPVTESIIIELGCAVEKKKLR</sequence>